<dbReference type="InterPro" id="IPR001647">
    <property type="entry name" value="HTH_TetR"/>
</dbReference>
<evidence type="ECO:0000313" key="7">
    <source>
        <dbReference type="Proteomes" id="UP000467249"/>
    </source>
</evidence>
<evidence type="ECO:0000256" key="4">
    <source>
        <dbReference type="PROSITE-ProRule" id="PRU00335"/>
    </source>
</evidence>
<dbReference type="PANTHER" id="PTHR30055:SF234">
    <property type="entry name" value="HTH-TYPE TRANSCRIPTIONAL REGULATOR BETI"/>
    <property type="match status" value="1"/>
</dbReference>
<protein>
    <submittedName>
        <fullName evidence="6">TetR family transcriptional regulator</fullName>
    </submittedName>
</protein>
<keyword evidence="7" id="KW-1185">Reference proteome</keyword>
<dbReference type="SUPFAM" id="SSF46689">
    <property type="entry name" value="Homeodomain-like"/>
    <property type="match status" value="1"/>
</dbReference>
<dbReference type="PROSITE" id="PS50977">
    <property type="entry name" value="HTH_TETR_2"/>
    <property type="match status" value="1"/>
</dbReference>
<feature type="DNA-binding region" description="H-T-H motif" evidence="4">
    <location>
        <begin position="18"/>
        <end position="37"/>
    </location>
</feature>
<dbReference type="GO" id="GO:0003700">
    <property type="term" value="F:DNA-binding transcription factor activity"/>
    <property type="evidence" value="ECO:0007669"/>
    <property type="project" value="TreeGrafter"/>
</dbReference>
<dbReference type="Pfam" id="PF00440">
    <property type="entry name" value="TetR_N"/>
    <property type="match status" value="1"/>
</dbReference>
<evidence type="ECO:0000256" key="1">
    <source>
        <dbReference type="ARBA" id="ARBA00023015"/>
    </source>
</evidence>
<dbReference type="InterPro" id="IPR009057">
    <property type="entry name" value="Homeodomain-like_sf"/>
</dbReference>
<dbReference type="PRINTS" id="PR00455">
    <property type="entry name" value="HTHTETR"/>
</dbReference>
<dbReference type="Proteomes" id="UP000467249">
    <property type="component" value="Chromosome"/>
</dbReference>
<dbReference type="PANTHER" id="PTHR30055">
    <property type="entry name" value="HTH-TYPE TRANSCRIPTIONAL REGULATOR RUTR"/>
    <property type="match status" value="1"/>
</dbReference>
<evidence type="ECO:0000259" key="5">
    <source>
        <dbReference type="PROSITE" id="PS50977"/>
    </source>
</evidence>
<proteinExistence type="predicted"/>
<evidence type="ECO:0000256" key="3">
    <source>
        <dbReference type="ARBA" id="ARBA00023163"/>
    </source>
</evidence>
<keyword evidence="2 4" id="KW-0238">DNA-binding</keyword>
<reference evidence="6 7" key="1">
    <citation type="journal article" date="2019" name="Emerg. Microbes Infect.">
        <title>Comprehensive subspecies identification of 175 nontuberculous mycobacteria species based on 7547 genomic profiles.</title>
        <authorList>
            <person name="Matsumoto Y."/>
            <person name="Kinjo T."/>
            <person name="Motooka D."/>
            <person name="Nabeya D."/>
            <person name="Jung N."/>
            <person name="Uechi K."/>
            <person name="Horii T."/>
            <person name="Iida T."/>
            <person name="Fujita J."/>
            <person name="Nakamura S."/>
        </authorList>
    </citation>
    <scope>NUCLEOTIDE SEQUENCE [LARGE SCALE GENOMIC DNA]</scope>
    <source>
        <strain evidence="6 7">JCM 30275</strain>
    </source>
</reference>
<dbReference type="InterPro" id="IPR023772">
    <property type="entry name" value="DNA-bd_HTH_TetR-type_CS"/>
</dbReference>
<dbReference type="EMBL" id="AP022620">
    <property type="protein sequence ID" value="BBZ78064.1"/>
    <property type="molecule type" value="Genomic_DNA"/>
</dbReference>
<sequence>MISAALRRFLNHGVATTSVADIAADAGVTERTFYRYFPSKEHILFSDYDARLDWFRAALRVRPPREPIMASVRTAVESFPYDDALREVAELRTRELQIDTINAHLRRVQADFTHEIVQHLRRLRRTSSGDDVLDTLRDQLQAQMISSAMFTALDVWLATGAGDFEALEHLIDSALGIIAEGVQ</sequence>
<accession>A0A6N4WD86</accession>
<dbReference type="PROSITE" id="PS01081">
    <property type="entry name" value="HTH_TETR_1"/>
    <property type="match status" value="1"/>
</dbReference>
<dbReference type="GO" id="GO:0000976">
    <property type="term" value="F:transcription cis-regulatory region binding"/>
    <property type="evidence" value="ECO:0007669"/>
    <property type="project" value="TreeGrafter"/>
</dbReference>
<dbReference type="KEGG" id="many:MANY_34010"/>
<dbReference type="Gene3D" id="1.10.357.10">
    <property type="entry name" value="Tetracycline Repressor, domain 2"/>
    <property type="match status" value="1"/>
</dbReference>
<feature type="domain" description="HTH tetR-type" evidence="5">
    <location>
        <begin position="1"/>
        <end position="55"/>
    </location>
</feature>
<keyword evidence="1" id="KW-0805">Transcription regulation</keyword>
<dbReference type="Gene3D" id="1.10.10.60">
    <property type="entry name" value="Homeodomain-like"/>
    <property type="match status" value="1"/>
</dbReference>
<organism evidence="6 7">
    <name type="scientific">Mycolicibacterium anyangense</name>
    <dbReference type="NCBI Taxonomy" id="1431246"/>
    <lineage>
        <taxon>Bacteria</taxon>
        <taxon>Bacillati</taxon>
        <taxon>Actinomycetota</taxon>
        <taxon>Actinomycetes</taxon>
        <taxon>Mycobacteriales</taxon>
        <taxon>Mycobacteriaceae</taxon>
        <taxon>Mycolicibacterium</taxon>
    </lineage>
</organism>
<dbReference type="AlphaFoldDB" id="A0A6N4WD86"/>
<evidence type="ECO:0000256" key="2">
    <source>
        <dbReference type="ARBA" id="ARBA00023125"/>
    </source>
</evidence>
<gene>
    <name evidence="6" type="ORF">MANY_34010</name>
</gene>
<dbReference type="InterPro" id="IPR050109">
    <property type="entry name" value="HTH-type_TetR-like_transc_reg"/>
</dbReference>
<name>A0A6N4WD86_9MYCO</name>
<evidence type="ECO:0000313" key="6">
    <source>
        <dbReference type="EMBL" id="BBZ78064.1"/>
    </source>
</evidence>
<keyword evidence="3" id="KW-0804">Transcription</keyword>